<evidence type="ECO:0000313" key="2">
    <source>
        <dbReference type="Proteomes" id="UP000315647"/>
    </source>
</evidence>
<evidence type="ECO:0000313" key="1">
    <source>
        <dbReference type="EMBL" id="QDT24805.1"/>
    </source>
</evidence>
<sequence length="160" mass="18190">MHANLQYNECMVDVFFLRHLFLVRTFRGDTPACDSHVSLPAVTGYADVDSRNAHEWWAVHAVAFAVRPVHQEHSGNGDWPSRSRAPGRHAVHCLRSKPAVPASEYDDERASRLFLRTSWSMLLSSLRSATSCLSFRFSSSNCFSLRTSAPPRPAYFFFQR</sequence>
<dbReference type="EMBL" id="CP037421">
    <property type="protein sequence ID" value="QDT24805.1"/>
    <property type="molecule type" value="Genomic_DNA"/>
</dbReference>
<organism evidence="1 2">
    <name type="scientific">Gimesia panareensis</name>
    <dbReference type="NCBI Taxonomy" id="2527978"/>
    <lineage>
        <taxon>Bacteria</taxon>
        <taxon>Pseudomonadati</taxon>
        <taxon>Planctomycetota</taxon>
        <taxon>Planctomycetia</taxon>
        <taxon>Planctomycetales</taxon>
        <taxon>Planctomycetaceae</taxon>
        <taxon>Gimesia</taxon>
    </lineage>
</organism>
<name>A0A518ABY5_9PLAN</name>
<dbReference type="Proteomes" id="UP000315647">
    <property type="component" value="Chromosome"/>
</dbReference>
<dbReference type="AlphaFoldDB" id="A0A518ABY5"/>
<accession>A0A517PZJ8</accession>
<accession>A0A518ABY5</accession>
<protein>
    <submittedName>
        <fullName evidence="1">Uncharacterized protein</fullName>
    </submittedName>
</protein>
<keyword evidence="2" id="KW-1185">Reference proteome</keyword>
<reference evidence="1 2" key="1">
    <citation type="submission" date="2019-03" db="EMBL/GenBank/DDBJ databases">
        <title>Deep-cultivation of Planctomycetes and their phenomic and genomic characterization uncovers novel biology.</title>
        <authorList>
            <person name="Wiegand S."/>
            <person name="Jogler M."/>
            <person name="Boedeker C."/>
            <person name="Pinto D."/>
            <person name="Vollmers J."/>
            <person name="Rivas-Marin E."/>
            <person name="Kohn T."/>
            <person name="Peeters S.H."/>
            <person name="Heuer A."/>
            <person name="Rast P."/>
            <person name="Oberbeckmann S."/>
            <person name="Bunk B."/>
            <person name="Jeske O."/>
            <person name="Meyerdierks A."/>
            <person name="Storesund J.E."/>
            <person name="Kallscheuer N."/>
            <person name="Luecker S."/>
            <person name="Lage O.M."/>
            <person name="Pohl T."/>
            <person name="Merkel B.J."/>
            <person name="Hornburger P."/>
            <person name="Mueller R.-W."/>
            <person name="Bruemmer F."/>
            <person name="Labrenz M."/>
            <person name="Spormann A.M."/>
            <person name="Op den Camp H."/>
            <person name="Overmann J."/>
            <person name="Amann R."/>
            <person name="Jetten M.S.M."/>
            <person name="Mascher T."/>
            <person name="Medema M.H."/>
            <person name="Devos D.P."/>
            <person name="Kaster A.-K."/>
            <person name="Ovreas L."/>
            <person name="Rohde M."/>
            <person name="Galperin M.Y."/>
            <person name="Jogler C."/>
        </authorList>
    </citation>
    <scope>NUCLEOTIDE SEQUENCE [LARGE SCALE GENOMIC DNA]</scope>
    <source>
        <strain evidence="1 2">Enr10</strain>
    </source>
</reference>
<gene>
    <name evidence="1" type="ORF">Enr10x_00970</name>
</gene>
<proteinExistence type="predicted"/>